<evidence type="ECO:0000259" key="5">
    <source>
        <dbReference type="Pfam" id="PF04542"/>
    </source>
</evidence>
<keyword evidence="8" id="KW-1185">Reference proteome</keyword>
<keyword evidence="3" id="KW-0731">Sigma factor</keyword>
<reference evidence="8" key="1">
    <citation type="journal article" date="2019" name="Int. J. Syst. Evol. Microbiol.">
        <title>The Global Catalogue of Microorganisms (GCM) 10K type strain sequencing project: providing services to taxonomists for standard genome sequencing and annotation.</title>
        <authorList>
            <consortium name="The Broad Institute Genomics Platform"/>
            <consortium name="The Broad Institute Genome Sequencing Center for Infectious Disease"/>
            <person name="Wu L."/>
            <person name="Ma J."/>
        </authorList>
    </citation>
    <scope>NUCLEOTIDE SEQUENCE [LARGE SCALE GENOMIC DNA]</scope>
    <source>
        <strain evidence="8">KCTC 23299</strain>
    </source>
</reference>
<dbReference type="Pfam" id="PF04542">
    <property type="entry name" value="Sigma70_r2"/>
    <property type="match status" value="1"/>
</dbReference>
<evidence type="ECO:0000256" key="4">
    <source>
        <dbReference type="ARBA" id="ARBA00023163"/>
    </source>
</evidence>
<dbReference type="Gene3D" id="1.10.10.10">
    <property type="entry name" value="Winged helix-like DNA-binding domain superfamily/Winged helix DNA-binding domain"/>
    <property type="match status" value="1"/>
</dbReference>
<organism evidence="7 8">
    <name type="scientific">Terrimonas rubra</name>
    <dbReference type="NCBI Taxonomy" id="1035890"/>
    <lineage>
        <taxon>Bacteria</taxon>
        <taxon>Pseudomonadati</taxon>
        <taxon>Bacteroidota</taxon>
        <taxon>Chitinophagia</taxon>
        <taxon>Chitinophagales</taxon>
        <taxon>Chitinophagaceae</taxon>
        <taxon>Terrimonas</taxon>
    </lineage>
</organism>
<dbReference type="InterPro" id="IPR007627">
    <property type="entry name" value="RNA_pol_sigma70_r2"/>
</dbReference>
<feature type="domain" description="RNA polymerase sigma factor 70 region 4 type 2" evidence="6">
    <location>
        <begin position="118"/>
        <end position="168"/>
    </location>
</feature>
<dbReference type="InterPro" id="IPR014284">
    <property type="entry name" value="RNA_pol_sigma-70_dom"/>
</dbReference>
<feature type="domain" description="RNA polymerase sigma-70 region 2" evidence="5">
    <location>
        <begin position="20"/>
        <end position="87"/>
    </location>
</feature>
<dbReference type="Gene3D" id="1.10.1740.10">
    <property type="match status" value="1"/>
</dbReference>
<dbReference type="Pfam" id="PF08281">
    <property type="entry name" value="Sigma70_r4_2"/>
    <property type="match status" value="1"/>
</dbReference>
<protein>
    <submittedName>
        <fullName evidence="7">RNA polymerase sigma factor</fullName>
    </submittedName>
</protein>
<dbReference type="PANTHER" id="PTHR43133:SF46">
    <property type="entry name" value="RNA POLYMERASE SIGMA-70 FACTOR ECF SUBFAMILY"/>
    <property type="match status" value="1"/>
</dbReference>
<comment type="caution">
    <text evidence="7">The sequence shown here is derived from an EMBL/GenBank/DDBJ whole genome shotgun (WGS) entry which is preliminary data.</text>
</comment>
<dbReference type="InterPro" id="IPR013325">
    <property type="entry name" value="RNA_pol_sigma_r2"/>
</dbReference>
<sequence length="192" mass="22166">MTEKLIAQFNKGRSEAFTLIYRKFQPKVFFLVQQYIADTAQAEDIVTETFLKLWNNRSYLDTEKRISGFLHVAARNACIDNLRASKKETQKLQELLRIQQEDFRENSYDEIKAEVISLIHKEIDALPPKIKEVFKLAYIDGMSNEAIAALLGIRNQSVRNHKTRAVALLKLSLSGKKDLLLLFFLIAEYKIA</sequence>
<evidence type="ECO:0000313" key="7">
    <source>
        <dbReference type="EMBL" id="MFD2921425.1"/>
    </source>
</evidence>
<keyword evidence="4" id="KW-0804">Transcription</keyword>
<comment type="similarity">
    <text evidence="1">Belongs to the sigma-70 factor family. ECF subfamily.</text>
</comment>
<evidence type="ECO:0000313" key="8">
    <source>
        <dbReference type="Proteomes" id="UP001597511"/>
    </source>
</evidence>
<dbReference type="EMBL" id="JBHUOZ010000003">
    <property type="protein sequence ID" value="MFD2921425.1"/>
    <property type="molecule type" value="Genomic_DNA"/>
</dbReference>
<dbReference type="InterPro" id="IPR039425">
    <property type="entry name" value="RNA_pol_sigma-70-like"/>
</dbReference>
<name>A0ABW6AAJ5_9BACT</name>
<dbReference type="InterPro" id="IPR013249">
    <property type="entry name" value="RNA_pol_sigma70_r4_t2"/>
</dbReference>
<keyword evidence="2" id="KW-0805">Transcription regulation</keyword>
<evidence type="ECO:0000256" key="1">
    <source>
        <dbReference type="ARBA" id="ARBA00010641"/>
    </source>
</evidence>
<proteinExistence type="inferred from homology"/>
<dbReference type="Proteomes" id="UP001597511">
    <property type="component" value="Unassembled WGS sequence"/>
</dbReference>
<dbReference type="InterPro" id="IPR013324">
    <property type="entry name" value="RNA_pol_sigma_r3/r4-like"/>
</dbReference>
<dbReference type="PANTHER" id="PTHR43133">
    <property type="entry name" value="RNA POLYMERASE ECF-TYPE SIGMA FACTO"/>
    <property type="match status" value="1"/>
</dbReference>
<dbReference type="SUPFAM" id="SSF88946">
    <property type="entry name" value="Sigma2 domain of RNA polymerase sigma factors"/>
    <property type="match status" value="1"/>
</dbReference>
<dbReference type="InterPro" id="IPR036388">
    <property type="entry name" value="WH-like_DNA-bd_sf"/>
</dbReference>
<evidence type="ECO:0000256" key="2">
    <source>
        <dbReference type="ARBA" id="ARBA00023015"/>
    </source>
</evidence>
<accession>A0ABW6AAJ5</accession>
<dbReference type="SUPFAM" id="SSF88659">
    <property type="entry name" value="Sigma3 and sigma4 domains of RNA polymerase sigma factors"/>
    <property type="match status" value="1"/>
</dbReference>
<dbReference type="RefSeq" id="WP_386101703.1">
    <property type="nucleotide sequence ID" value="NZ_JBHUOZ010000003.1"/>
</dbReference>
<evidence type="ECO:0000256" key="3">
    <source>
        <dbReference type="ARBA" id="ARBA00023082"/>
    </source>
</evidence>
<gene>
    <name evidence="7" type="ORF">ACFS6H_16985</name>
</gene>
<evidence type="ECO:0000259" key="6">
    <source>
        <dbReference type="Pfam" id="PF08281"/>
    </source>
</evidence>
<dbReference type="NCBIfam" id="TIGR02937">
    <property type="entry name" value="sigma70-ECF"/>
    <property type="match status" value="1"/>
</dbReference>